<organism evidence="1">
    <name type="scientific">marine sediment metagenome</name>
    <dbReference type="NCBI Taxonomy" id="412755"/>
    <lineage>
        <taxon>unclassified sequences</taxon>
        <taxon>metagenomes</taxon>
        <taxon>ecological metagenomes</taxon>
    </lineage>
</organism>
<feature type="non-terminal residue" evidence="1">
    <location>
        <position position="1"/>
    </location>
</feature>
<evidence type="ECO:0000313" key="1">
    <source>
        <dbReference type="EMBL" id="GAG64079.1"/>
    </source>
</evidence>
<comment type="caution">
    <text evidence="1">The sequence shown here is derived from an EMBL/GenBank/DDBJ whole genome shotgun (WGS) entry which is preliminary data.</text>
</comment>
<proteinExistence type="predicted"/>
<gene>
    <name evidence="1" type="ORF">S01H4_10368</name>
</gene>
<protein>
    <submittedName>
        <fullName evidence="1">Uncharacterized protein</fullName>
    </submittedName>
</protein>
<name>X0Z4V0_9ZZZZ</name>
<dbReference type="AlphaFoldDB" id="X0Z4V0"/>
<dbReference type="EMBL" id="BART01003951">
    <property type="protein sequence ID" value="GAG64079.1"/>
    <property type="molecule type" value="Genomic_DNA"/>
</dbReference>
<reference evidence="1" key="1">
    <citation type="journal article" date="2014" name="Front. Microbiol.">
        <title>High frequency of phylogenetically diverse reductive dehalogenase-homologous genes in deep subseafloor sedimentary metagenomes.</title>
        <authorList>
            <person name="Kawai M."/>
            <person name="Futagami T."/>
            <person name="Toyoda A."/>
            <person name="Takaki Y."/>
            <person name="Nishi S."/>
            <person name="Hori S."/>
            <person name="Arai W."/>
            <person name="Tsubouchi T."/>
            <person name="Morono Y."/>
            <person name="Uchiyama I."/>
            <person name="Ito T."/>
            <person name="Fujiyama A."/>
            <person name="Inagaki F."/>
            <person name="Takami H."/>
        </authorList>
    </citation>
    <scope>NUCLEOTIDE SEQUENCE</scope>
    <source>
        <strain evidence="1">Expedition CK06-06</strain>
    </source>
</reference>
<sequence length="48" mass="5220">SNINSLIVKGPSINSLILSEEILKENRLEDINLILTSLDISPGEIIST</sequence>
<accession>X0Z4V0</accession>